<evidence type="ECO:0000313" key="2">
    <source>
        <dbReference type="Proteomes" id="UP000002630"/>
    </source>
</evidence>
<accession>D7FUZ3</accession>
<dbReference type="Proteomes" id="UP000002630">
    <property type="component" value="Linkage Group LG02"/>
</dbReference>
<dbReference type="EMBL" id="FN649727">
    <property type="protein sequence ID" value="CBJ31799.1"/>
    <property type="molecule type" value="Genomic_DNA"/>
</dbReference>
<keyword evidence="2" id="KW-1185">Reference proteome</keyword>
<sequence>MLEPLLLQRTKGEIMDEKATTKTEVAHMHVSHVQRRLASCTAGGGGGGGV</sequence>
<proteinExistence type="predicted"/>
<reference evidence="1 2" key="1">
    <citation type="journal article" date="2010" name="Nature">
        <title>The Ectocarpus genome and the independent evolution of multicellularity in brown algae.</title>
        <authorList>
            <person name="Cock J.M."/>
            <person name="Sterck L."/>
            <person name="Rouze P."/>
            <person name="Scornet D."/>
            <person name="Allen A.E."/>
            <person name="Amoutzias G."/>
            <person name="Anthouard V."/>
            <person name="Artiguenave F."/>
            <person name="Aury J.M."/>
            <person name="Badger J.H."/>
            <person name="Beszteri B."/>
            <person name="Billiau K."/>
            <person name="Bonnet E."/>
            <person name="Bothwell J.H."/>
            <person name="Bowler C."/>
            <person name="Boyen C."/>
            <person name="Brownlee C."/>
            <person name="Carrano C.J."/>
            <person name="Charrier B."/>
            <person name="Cho G.Y."/>
            <person name="Coelho S.M."/>
            <person name="Collen J."/>
            <person name="Corre E."/>
            <person name="Da Silva C."/>
            <person name="Delage L."/>
            <person name="Delaroque N."/>
            <person name="Dittami S.M."/>
            <person name="Doulbeau S."/>
            <person name="Elias M."/>
            <person name="Farnham G."/>
            <person name="Gachon C.M."/>
            <person name="Gschloessl B."/>
            <person name="Heesch S."/>
            <person name="Jabbari K."/>
            <person name="Jubin C."/>
            <person name="Kawai H."/>
            <person name="Kimura K."/>
            <person name="Kloareg B."/>
            <person name="Kupper F.C."/>
            <person name="Lang D."/>
            <person name="Le Bail A."/>
            <person name="Leblanc C."/>
            <person name="Lerouge P."/>
            <person name="Lohr M."/>
            <person name="Lopez P.J."/>
            <person name="Martens C."/>
            <person name="Maumus F."/>
            <person name="Michel G."/>
            <person name="Miranda-Saavedra D."/>
            <person name="Morales J."/>
            <person name="Moreau H."/>
            <person name="Motomura T."/>
            <person name="Nagasato C."/>
            <person name="Napoli C.A."/>
            <person name="Nelson D.R."/>
            <person name="Nyvall-Collen P."/>
            <person name="Peters A.F."/>
            <person name="Pommier C."/>
            <person name="Potin P."/>
            <person name="Poulain J."/>
            <person name="Quesneville H."/>
            <person name="Read B."/>
            <person name="Rensing S.A."/>
            <person name="Ritter A."/>
            <person name="Rousvoal S."/>
            <person name="Samanta M."/>
            <person name="Samson G."/>
            <person name="Schroeder D.C."/>
            <person name="Segurens B."/>
            <person name="Strittmatter M."/>
            <person name="Tonon T."/>
            <person name="Tregear J.W."/>
            <person name="Valentin K."/>
            <person name="von Dassow P."/>
            <person name="Yamagishi T."/>
            <person name="Van de Peer Y."/>
            <person name="Wincker P."/>
        </authorList>
    </citation>
    <scope>NUCLEOTIDE SEQUENCE [LARGE SCALE GENOMIC DNA]</scope>
    <source>
        <strain evidence="2">Ec32 / CCAP1310/4</strain>
    </source>
</reference>
<evidence type="ECO:0000313" key="1">
    <source>
        <dbReference type="EMBL" id="CBJ31799.1"/>
    </source>
</evidence>
<gene>
    <name evidence="1" type="ORF">Esi_0282_0030</name>
</gene>
<name>D7FUZ3_ECTSI</name>
<protein>
    <submittedName>
        <fullName evidence="1">Uncharacterized protein</fullName>
    </submittedName>
</protein>
<dbReference type="InParanoid" id="D7FUZ3"/>
<dbReference type="EMBL" id="FN648467">
    <property type="protein sequence ID" value="CBJ31799.1"/>
    <property type="molecule type" value="Genomic_DNA"/>
</dbReference>
<dbReference type="AlphaFoldDB" id="D7FUZ3"/>
<organism evidence="1 2">
    <name type="scientific">Ectocarpus siliculosus</name>
    <name type="common">Brown alga</name>
    <name type="synonym">Conferva siliculosa</name>
    <dbReference type="NCBI Taxonomy" id="2880"/>
    <lineage>
        <taxon>Eukaryota</taxon>
        <taxon>Sar</taxon>
        <taxon>Stramenopiles</taxon>
        <taxon>Ochrophyta</taxon>
        <taxon>PX clade</taxon>
        <taxon>Phaeophyceae</taxon>
        <taxon>Ectocarpales</taxon>
        <taxon>Ectocarpaceae</taxon>
        <taxon>Ectocarpus</taxon>
    </lineage>
</organism>